<keyword evidence="8" id="KW-1185">Reference proteome</keyword>
<keyword evidence="4 5" id="KW-0539">Nucleus</keyword>
<accession>A0A0D1Z354</accession>
<dbReference type="SUPFAM" id="SSF57783">
    <property type="entry name" value="Zinc beta-ribbon"/>
    <property type="match status" value="1"/>
</dbReference>
<dbReference type="PANTHER" id="PTHR20934">
    <property type="entry name" value="TRANSCRIPTION ELONGATION FACTOR 1 HOMOLOG"/>
    <property type="match status" value="1"/>
</dbReference>
<reference evidence="7 8" key="1">
    <citation type="submission" date="2015-01" db="EMBL/GenBank/DDBJ databases">
        <title>The Genome Sequence of Cladophialophora immunda CBS83496.</title>
        <authorList>
            <consortium name="The Broad Institute Genomics Platform"/>
            <person name="Cuomo C."/>
            <person name="de Hoog S."/>
            <person name="Gorbushina A."/>
            <person name="Stielow B."/>
            <person name="Teixiera M."/>
            <person name="Abouelleil A."/>
            <person name="Chapman S.B."/>
            <person name="Priest M."/>
            <person name="Young S.K."/>
            <person name="Wortman J."/>
            <person name="Nusbaum C."/>
            <person name="Birren B."/>
        </authorList>
    </citation>
    <scope>NUCLEOTIDE SEQUENCE [LARGE SCALE GENOMIC DNA]</scope>
    <source>
        <strain evidence="7 8">CBS 83496</strain>
    </source>
</reference>
<sequence length="145" mass="15957">MARKSKKRLQNKRRTPKRAALQSVFDCLKCEHPEAVSVSVRKKEGLGSLSCTYCKARYSCRVCYISKPIDVYYEWMDKLDADKTSGSTSTTTAATTTAATTQVIRSTKAKQKPQGRSLASGSLDRKEGKEDLSSNGDGESCVDTM</sequence>
<dbReference type="HOGENOM" id="CLU_1786642_0_0_1"/>
<feature type="region of interest" description="Disordered" evidence="6">
    <location>
        <begin position="82"/>
        <end position="145"/>
    </location>
</feature>
<dbReference type="InterPro" id="IPR007808">
    <property type="entry name" value="Elf1"/>
</dbReference>
<dbReference type="VEuPathDB" id="FungiDB:PV07_12571"/>
<feature type="compositionally biased region" description="Low complexity" evidence="6">
    <location>
        <begin position="84"/>
        <end position="101"/>
    </location>
</feature>
<dbReference type="PANTHER" id="PTHR20934:SF0">
    <property type="entry name" value="TRANSCRIPTION ELONGATION FACTOR 1 HOMOLOG"/>
    <property type="match status" value="1"/>
</dbReference>
<dbReference type="GO" id="GO:0008023">
    <property type="term" value="C:transcription elongation factor complex"/>
    <property type="evidence" value="ECO:0007669"/>
    <property type="project" value="TreeGrafter"/>
</dbReference>
<organism evidence="7 8">
    <name type="scientific">Cladophialophora immunda</name>
    <dbReference type="NCBI Taxonomy" id="569365"/>
    <lineage>
        <taxon>Eukaryota</taxon>
        <taxon>Fungi</taxon>
        <taxon>Dikarya</taxon>
        <taxon>Ascomycota</taxon>
        <taxon>Pezizomycotina</taxon>
        <taxon>Eurotiomycetes</taxon>
        <taxon>Chaetothyriomycetidae</taxon>
        <taxon>Chaetothyriales</taxon>
        <taxon>Herpotrichiellaceae</taxon>
        <taxon>Cladophialophora</taxon>
    </lineage>
</organism>
<evidence type="ECO:0000256" key="4">
    <source>
        <dbReference type="ARBA" id="ARBA00023242"/>
    </source>
</evidence>
<dbReference type="STRING" id="569365.A0A0D1Z354"/>
<comment type="subcellular location">
    <subcellularLocation>
        <location evidence="1 5">Nucleus</location>
    </subcellularLocation>
</comment>
<evidence type="ECO:0000256" key="5">
    <source>
        <dbReference type="RuleBase" id="RU364033"/>
    </source>
</evidence>
<feature type="compositionally biased region" description="Basic and acidic residues" evidence="6">
    <location>
        <begin position="123"/>
        <end position="132"/>
    </location>
</feature>
<dbReference type="Pfam" id="PF05129">
    <property type="entry name" value="Zn_ribbon_Elf1"/>
    <property type="match status" value="1"/>
</dbReference>
<evidence type="ECO:0000256" key="1">
    <source>
        <dbReference type="ARBA" id="ARBA00004123"/>
    </source>
</evidence>
<dbReference type="EMBL" id="KN847056">
    <property type="protein sequence ID" value="KIW22031.1"/>
    <property type="molecule type" value="Genomic_DNA"/>
</dbReference>
<evidence type="ECO:0000313" key="8">
    <source>
        <dbReference type="Proteomes" id="UP000054466"/>
    </source>
</evidence>
<keyword evidence="5" id="KW-0863">Zinc-finger</keyword>
<gene>
    <name evidence="7" type="ORF">PV07_12571</name>
</gene>
<evidence type="ECO:0000256" key="2">
    <source>
        <dbReference type="ARBA" id="ARBA00009730"/>
    </source>
</evidence>
<evidence type="ECO:0000256" key="3">
    <source>
        <dbReference type="ARBA" id="ARBA00022833"/>
    </source>
</evidence>
<name>A0A0D1Z354_9EURO</name>
<evidence type="ECO:0000313" key="7">
    <source>
        <dbReference type="EMBL" id="KIW22031.1"/>
    </source>
</evidence>
<comment type="function">
    <text evidence="5">Transcription elongation factor implicated in the maintenance of proper chromatin structure in actively transcribed regions.</text>
</comment>
<dbReference type="GO" id="GO:0006368">
    <property type="term" value="P:transcription elongation by RNA polymerase II"/>
    <property type="evidence" value="ECO:0007669"/>
    <property type="project" value="TreeGrafter"/>
</dbReference>
<dbReference type="OrthoDB" id="445983at2759"/>
<protein>
    <recommendedName>
        <fullName evidence="5">Transcription elongation factor 1 homolog</fullName>
    </recommendedName>
</protein>
<dbReference type="GO" id="GO:0000993">
    <property type="term" value="F:RNA polymerase II complex binding"/>
    <property type="evidence" value="ECO:0007669"/>
    <property type="project" value="TreeGrafter"/>
</dbReference>
<keyword evidence="3 5" id="KW-0862">Zinc</keyword>
<proteinExistence type="inferred from homology"/>
<keyword evidence="5" id="KW-0805">Transcription regulation</keyword>
<keyword evidence="5" id="KW-0479">Metal-binding</keyword>
<dbReference type="Gene3D" id="2.20.25.190">
    <property type="match status" value="1"/>
</dbReference>
<evidence type="ECO:0000256" key="6">
    <source>
        <dbReference type="SAM" id="MobiDB-lite"/>
    </source>
</evidence>
<comment type="similarity">
    <text evidence="2 5">Belongs to the ELOF1 family.</text>
</comment>
<dbReference type="RefSeq" id="XP_016242247.1">
    <property type="nucleotide sequence ID" value="XM_016400107.1"/>
</dbReference>
<dbReference type="GO" id="GO:0008270">
    <property type="term" value="F:zinc ion binding"/>
    <property type="evidence" value="ECO:0007669"/>
    <property type="project" value="UniProtKB-KW"/>
</dbReference>
<keyword evidence="5" id="KW-0804">Transcription</keyword>
<dbReference type="Proteomes" id="UP000054466">
    <property type="component" value="Unassembled WGS sequence"/>
</dbReference>
<dbReference type="GeneID" id="27351765"/>
<dbReference type="InterPro" id="IPR038567">
    <property type="entry name" value="T_Elf1_sf"/>
</dbReference>
<dbReference type="AlphaFoldDB" id="A0A0D1Z354"/>